<protein>
    <recommendedName>
        <fullName evidence="3">Ubiquinone biosynthesis protein</fullName>
    </recommendedName>
</protein>
<reference evidence="1 2" key="1">
    <citation type="submission" date="2020-01" db="EMBL/GenBank/DDBJ databases">
        <title>Sphingomonas sp. strain CSW-10.</title>
        <authorList>
            <person name="Chen W.-M."/>
        </authorList>
    </citation>
    <scope>NUCLEOTIDE SEQUENCE [LARGE SCALE GENOMIC DNA]</scope>
    <source>
        <strain evidence="1 2">CSW-10</strain>
    </source>
</reference>
<dbReference type="Proteomes" id="UP000503018">
    <property type="component" value="Chromosome"/>
</dbReference>
<name>A0A6M4AS31_9SPHN</name>
<proteinExistence type="predicted"/>
<dbReference type="AlphaFoldDB" id="A0A6M4AS31"/>
<dbReference type="GO" id="GO:0006744">
    <property type="term" value="P:ubiquinone biosynthetic process"/>
    <property type="evidence" value="ECO:0007669"/>
    <property type="project" value="InterPro"/>
</dbReference>
<sequence length="278" mass="31138">MPLIRVIVATERVTIVTTPPAVPAIFADPSRKPLKFRPFKALGHFRELIKDKEDTEQVFHIFESLPRKSFLPEAQAFCESEQGQRLMREEFYLPDVLDDHETLRRTPLGSVAHAYCDFMEQEGLSAAGLVAESAKMGRPVFDDQLQWYANRLRDTHDMLHVLTGYGRDALGEQCVLAFTWGQNRNLGNIFIAYAGGLELKRSVKADAPIFAALKEGRLNGRAALKIHHQSILDLLKEPLSAARQRLGIGDPAQYHACHRAYTSRGIDPYNFLAAPAAA</sequence>
<keyword evidence="2" id="KW-1185">Reference proteome</keyword>
<dbReference type="Pfam" id="PF05019">
    <property type="entry name" value="Coq4"/>
    <property type="match status" value="1"/>
</dbReference>
<gene>
    <name evidence="1" type="ORF">GV829_01155</name>
</gene>
<accession>A0A6M4AS31</accession>
<dbReference type="EMBL" id="CP053015">
    <property type="protein sequence ID" value="QJQ31220.1"/>
    <property type="molecule type" value="Genomic_DNA"/>
</dbReference>
<evidence type="ECO:0000313" key="2">
    <source>
        <dbReference type="Proteomes" id="UP000503018"/>
    </source>
</evidence>
<dbReference type="InterPro" id="IPR007715">
    <property type="entry name" value="Coq4"/>
</dbReference>
<dbReference type="KEGG" id="slan:GV829_01155"/>
<evidence type="ECO:0008006" key="3">
    <source>
        <dbReference type="Google" id="ProtNLM"/>
    </source>
</evidence>
<evidence type="ECO:0000313" key="1">
    <source>
        <dbReference type="EMBL" id="QJQ31220.1"/>
    </source>
</evidence>
<organism evidence="1 2">
    <name type="scientific">Sphingomonas lacunae</name>
    <dbReference type="NCBI Taxonomy" id="2698828"/>
    <lineage>
        <taxon>Bacteria</taxon>
        <taxon>Pseudomonadati</taxon>
        <taxon>Pseudomonadota</taxon>
        <taxon>Alphaproteobacteria</taxon>
        <taxon>Sphingomonadales</taxon>
        <taxon>Sphingomonadaceae</taxon>
        <taxon>Sphingomonas</taxon>
    </lineage>
</organism>